<gene>
    <name evidence="2" type="ORF">OXX778_LOCUS9572</name>
</gene>
<evidence type="ECO:0000256" key="1">
    <source>
        <dbReference type="SAM" id="Coils"/>
    </source>
</evidence>
<dbReference type="EMBL" id="CAJNOC010001425">
    <property type="protein sequence ID" value="CAF0863767.1"/>
    <property type="molecule type" value="Genomic_DNA"/>
</dbReference>
<dbReference type="Proteomes" id="UP000663879">
    <property type="component" value="Unassembled WGS sequence"/>
</dbReference>
<feature type="coiled-coil region" evidence="1">
    <location>
        <begin position="5"/>
        <end position="106"/>
    </location>
</feature>
<organism evidence="2 3">
    <name type="scientific">Brachionus calyciflorus</name>
    <dbReference type="NCBI Taxonomy" id="104777"/>
    <lineage>
        <taxon>Eukaryota</taxon>
        <taxon>Metazoa</taxon>
        <taxon>Spiralia</taxon>
        <taxon>Gnathifera</taxon>
        <taxon>Rotifera</taxon>
        <taxon>Eurotatoria</taxon>
        <taxon>Monogononta</taxon>
        <taxon>Pseudotrocha</taxon>
        <taxon>Ploima</taxon>
        <taxon>Brachionidae</taxon>
        <taxon>Brachionus</taxon>
    </lineage>
</organism>
<keyword evidence="1" id="KW-0175">Coiled coil</keyword>
<reference evidence="2" key="1">
    <citation type="submission" date="2021-02" db="EMBL/GenBank/DDBJ databases">
        <authorList>
            <person name="Nowell W R."/>
        </authorList>
    </citation>
    <scope>NUCLEOTIDE SEQUENCE</scope>
    <source>
        <strain evidence="2">Ploen Becks lab</strain>
    </source>
</reference>
<protein>
    <submittedName>
        <fullName evidence="2">Uncharacterized protein</fullName>
    </submittedName>
</protein>
<evidence type="ECO:0000313" key="2">
    <source>
        <dbReference type="EMBL" id="CAF0863767.1"/>
    </source>
</evidence>
<name>A0A813XDL0_9BILA</name>
<proteinExistence type="predicted"/>
<accession>A0A813XDL0</accession>
<evidence type="ECO:0000313" key="3">
    <source>
        <dbReference type="Proteomes" id="UP000663879"/>
    </source>
</evidence>
<comment type="caution">
    <text evidence="2">The sequence shown here is derived from an EMBL/GenBank/DDBJ whole genome shotgun (WGS) entry which is preliminary data.</text>
</comment>
<dbReference type="AlphaFoldDB" id="A0A813XDL0"/>
<sequence length="108" mass="12931">MEKAEQDKKAIIQAKEKKLKILENQLEDNLKILEATNLDAENKIKELETKIETVNKSIQSKHFELNEYRNKLEMVETEKRKKDDEIQVANLQKRNLEIQLFELKKRHD</sequence>
<keyword evidence="3" id="KW-1185">Reference proteome</keyword>